<sequence>MELARFTSRSLGLICTTVRPRNEPCFTEAVCSVCSNRSIDKFFG</sequence>
<comment type="caution">
    <text evidence="1">The sequence shown here is derived from an EMBL/GenBank/DDBJ whole genome shotgun (WGS) entry which is preliminary data.</text>
</comment>
<name>A0A454CMY9_VIBHA</name>
<evidence type="ECO:0000313" key="2">
    <source>
        <dbReference type="Proteomes" id="UP000008367"/>
    </source>
</evidence>
<organism evidence="1 2">
    <name type="scientific">Vibrio harveyi</name>
    <name type="common">Beneckea harveyi</name>
    <dbReference type="NCBI Taxonomy" id="669"/>
    <lineage>
        <taxon>Bacteria</taxon>
        <taxon>Pseudomonadati</taxon>
        <taxon>Pseudomonadota</taxon>
        <taxon>Gammaproteobacteria</taxon>
        <taxon>Vibrionales</taxon>
        <taxon>Vibrionaceae</taxon>
        <taxon>Vibrio</taxon>
    </lineage>
</organism>
<feature type="non-terminal residue" evidence="1">
    <location>
        <position position="44"/>
    </location>
</feature>
<accession>A0A454CMY9</accession>
<proteinExistence type="predicted"/>
<protein>
    <submittedName>
        <fullName evidence="1">Uncharacterized protein</fullName>
    </submittedName>
</protein>
<dbReference type="AlphaFoldDB" id="A0A454CMY9"/>
<gene>
    <name evidence="1" type="ORF">VCHENC02_0272</name>
</gene>
<reference evidence="1 2" key="1">
    <citation type="submission" date="2012-10" db="EMBL/GenBank/DDBJ databases">
        <title>Genome sequence of Vibrio Cholerae HENC-02.</title>
        <authorList>
            <person name="Eppinger M."/>
            <person name="Hasan N.A."/>
            <person name="Sengamalay N."/>
            <person name="Hine E."/>
            <person name="Su Q."/>
            <person name="Daugherty S.C."/>
            <person name="Young S."/>
            <person name="Sadzewicz L."/>
            <person name="Tallon L."/>
            <person name="Cebula T.A."/>
            <person name="Ravel J."/>
            <person name="Colwell R.R."/>
        </authorList>
    </citation>
    <scope>NUCLEOTIDE SEQUENCE [LARGE SCALE GENOMIC DNA]</scope>
    <source>
        <strain evidence="1 2">HENC-02</strain>
    </source>
</reference>
<dbReference type="EMBL" id="AJSR01002834">
    <property type="protein sequence ID" value="EKM26101.1"/>
    <property type="molecule type" value="Genomic_DNA"/>
</dbReference>
<evidence type="ECO:0000313" key="1">
    <source>
        <dbReference type="EMBL" id="EKM26101.1"/>
    </source>
</evidence>
<dbReference type="Proteomes" id="UP000008367">
    <property type="component" value="Unassembled WGS sequence"/>
</dbReference>